<dbReference type="PANTHER" id="PTHR12962">
    <property type="entry name" value="CALCIUM-REGULATED HEAT STABLE PROTEIN CRHSP-24-RELATED"/>
    <property type="match status" value="1"/>
</dbReference>
<sequence length="231" mass="26391">MEVHGSIKSWNDDKGFGFIRPELGGPEVFAHISAMRGDRRPLVGDKVLYIASRDDKGRIRAEHLRLAGELSLDQPSIRRKPRKPQPEIKKASRPPRRQGSAPMQNLGFKTLVFACLCALPLFGSFQLFFKAGFIWILVAYGLMSLASFVQYWSDKAKAMRGAWRIPETTLHMVELSGGWPGALIAQQCFRHKTRKGAYQLIFWLIILAHQLFWFDWLVLGGEYFGHFIRCL</sequence>
<accession>A0A239J907</accession>
<dbReference type="CDD" id="cd04458">
    <property type="entry name" value="CSP_CDS"/>
    <property type="match status" value="1"/>
</dbReference>
<feature type="region of interest" description="Disordered" evidence="3">
    <location>
        <begin position="75"/>
        <end position="102"/>
    </location>
</feature>
<dbReference type="SMART" id="SM00357">
    <property type="entry name" value="CSP"/>
    <property type="match status" value="1"/>
</dbReference>
<dbReference type="Gene3D" id="2.40.50.140">
    <property type="entry name" value="Nucleic acid-binding proteins"/>
    <property type="match status" value="1"/>
</dbReference>
<dbReference type="Pfam" id="PF00313">
    <property type="entry name" value="CSD"/>
    <property type="match status" value="1"/>
</dbReference>
<dbReference type="RefSeq" id="WP_089361140.1">
    <property type="nucleotide sequence ID" value="NZ_FZOG01000007.1"/>
</dbReference>
<dbReference type="InterPro" id="IPR011129">
    <property type="entry name" value="CSD"/>
</dbReference>
<keyword evidence="7" id="KW-1185">Reference proteome</keyword>
<comment type="subcellular location">
    <subcellularLocation>
        <location evidence="2">Cytoplasm</location>
    </subcellularLocation>
</comment>
<dbReference type="InterPro" id="IPR052069">
    <property type="entry name" value="Ca-reg_mRNA-binding_domain"/>
</dbReference>
<dbReference type="SUPFAM" id="SSF50249">
    <property type="entry name" value="Nucleic acid-binding proteins"/>
    <property type="match status" value="1"/>
</dbReference>
<protein>
    <submittedName>
        <fullName evidence="6">Uncharacterized membrane protein YsdA, DUF1294 family</fullName>
    </submittedName>
</protein>
<evidence type="ECO:0000313" key="6">
    <source>
        <dbReference type="EMBL" id="SNT01124.1"/>
    </source>
</evidence>
<evidence type="ECO:0000259" key="5">
    <source>
        <dbReference type="PROSITE" id="PS51857"/>
    </source>
</evidence>
<proteinExistence type="predicted"/>
<keyword evidence="1" id="KW-0597">Phosphoprotein</keyword>
<keyword evidence="4" id="KW-0812">Transmembrane</keyword>
<dbReference type="GO" id="GO:0003730">
    <property type="term" value="F:mRNA 3'-UTR binding"/>
    <property type="evidence" value="ECO:0007669"/>
    <property type="project" value="TreeGrafter"/>
</dbReference>
<feature type="transmembrane region" description="Helical" evidence="4">
    <location>
        <begin position="133"/>
        <end position="152"/>
    </location>
</feature>
<dbReference type="GO" id="GO:0005829">
    <property type="term" value="C:cytosol"/>
    <property type="evidence" value="ECO:0007669"/>
    <property type="project" value="UniProtKB-ARBA"/>
</dbReference>
<dbReference type="EMBL" id="FZOG01000007">
    <property type="protein sequence ID" value="SNT01124.1"/>
    <property type="molecule type" value="Genomic_DNA"/>
</dbReference>
<dbReference type="PROSITE" id="PS00352">
    <property type="entry name" value="CSD_1"/>
    <property type="match status" value="1"/>
</dbReference>
<dbReference type="Pfam" id="PF06961">
    <property type="entry name" value="DUF1294"/>
    <property type="match status" value="1"/>
</dbReference>
<evidence type="ECO:0000256" key="2">
    <source>
        <dbReference type="RuleBase" id="RU000408"/>
    </source>
</evidence>
<evidence type="ECO:0000256" key="4">
    <source>
        <dbReference type="SAM" id="Phobius"/>
    </source>
</evidence>
<dbReference type="PANTHER" id="PTHR12962:SF1">
    <property type="entry name" value="COLD SHOCK DOMAIN-CONTAINING PROTEIN CG9705"/>
    <property type="match status" value="1"/>
</dbReference>
<dbReference type="InterPro" id="IPR012340">
    <property type="entry name" value="NA-bd_OB-fold"/>
</dbReference>
<dbReference type="Proteomes" id="UP000242915">
    <property type="component" value="Unassembled WGS sequence"/>
</dbReference>
<dbReference type="PROSITE" id="PS51857">
    <property type="entry name" value="CSD_2"/>
    <property type="match status" value="1"/>
</dbReference>
<evidence type="ECO:0000313" key="7">
    <source>
        <dbReference type="Proteomes" id="UP000242915"/>
    </source>
</evidence>
<gene>
    <name evidence="6" type="ORF">SAMN05216255_4200</name>
</gene>
<evidence type="ECO:0000256" key="1">
    <source>
        <dbReference type="ARBA" id="ARBA00022553"/>
    </source>
</evidence>
<feature type="transmembrane region" description="Helical" evidence="4">
    <location>
        <begin position="106"/>
        <end position="127"/>
    </location>
</feature>
<keyword evidence="4" id="KW-1133">Transmembrane helix</keyword>
<reference evidence="7" key="1">
    <citation type="submission" date="2017-06" db="EMBL/GenBank/DDBJ databases">
        <authorList>
            <person name="Varghese N."/>
            <person name="Submissions S."/>
        </authorList>
    </citation>
    <scope>NUCLEOTIDE SEQUENCE [LARGE SCALE GENOMIC DNA]</scope>
    <source>
        <strain evidence="7">CIP 108523</strain>
    </source>
</reference>
<dbReference type="InterPro" id="IPR002059">
    <property type="entry name" value="CSP_DNA-bd"/>
</dbReference>
<dbReference type="InterPro" id="IPR019844">
    <property type="entry name" value="CSD_CS"/>
</dbReference>
<keyword evidence="4" id="KW-0472">Membrane</keyword>
<dbReference type="AlphaFoldDB" id="A0A239J907"/>
<feature type="domain" description="CSD" evidence="5">
    <location>
        <begin position="2"/>
        <end position="66"/>
    </location>
</feature>
<organism evidence="6 7">
    <name type="scientific">Pseudomonas segetis</name>
    <dbReference type="NCBI Taxonomy" id="298908"/>
    <lineage>
        <taxon>Bacteria</taxon>
        <taxon>Pseudomonadati</taxon>
        <taxon>Pseudomonadota</taxon>
        <taxon>Gammaproteobacteria</taxon>
        <taxon>Pseudomonadales</taxon>
        <taxon>Pseudomonadaceae</taxon>
        <taxon>Pseudomonas</taxon>
    </lineage>
</organism>
<dbReference type="GO" id="GO:0043488">
    <property type="term" value="P:regulation of mRNA stability"/>
    <property type="evidence" value="ECO:0007669"/>
    <property type="project" value="TreeGrafter"/>
</dbReference>
<feature type="transmembrane region" description="Helical" evidence="4">
    <location>
        <begin position="200"/>
        <end position="219"/>
    </location>
</feature>
<name>A0A239J907_9PSED</name>
<dbReference type="InterPro" id="IPR010718">
    <property type="entry name" value="DUF1294"/>
</dbReference>
<evidence type="ECO:0000256" key="3">
    <source>
        <dbReference type="SAM" id="MobiDB-lite"/>
    </source>
</evidence>